<reference evidence="1 2" key="1">
    <citation type="submission" date="2012-01" db="EMBL/GenBank/DDBJ databases">
        <title>Improved High-Quality Draft sequence of Metallosphaera yellowstonensis MK1.</title>
        <authorList>
            <consortium name="US DOE Joint Genome Institute"/>
            <person name="Lucas S."/>
            <person name="Han J."/>
            <person name="Cheng J.-F."/>
            <person name="Goodwin L."/>
            <person name="Pitluck S."/>
            <person name="Peters L."/>
            <person name="Teshima H."/>
            <person name="Detter J.C."/>
            <person name="Han C."/>
            <person name="Tapia R."/>
            <person name="Land M."/>
            <person name="Hauser L."/>
            <person name="Kyrpides N."/>
            <person name="Kozubal M."/>
            <person name="Macur R.E."/>
            <person name="Jay Z."/>
            <person name="Inskeep W."/>
            <person name="Woyke T."/>
        </authorList>
    </citation>
    <scope>NUCLEOTIDE SEQUENCE [LARGE SCALE GENOMIC DNA]</scope>
    <source>
        <strain evidence="1 2">MK1</strain>
    </source>
</reference>
<evidence type="ECO:0000313" key="2">
    <source>
        <dbReference type="Proteomes" id="UP000003980"/>
    </source>
</evidence>
<keyword evidence="2" id="KW-1185">Reference proteome</keyword>
<protein>
    <recommendedName>
        <fullName evidence="3">Zn-dependent hydrolase, glyoxylase</fullName>
    </recommendedName>
</protein>
<dbReference type="InterPro" id="IPR036866">
    <property type="entry name" value="RibonucZ/Hydroxyglut_hydro"/>
</dbReference>
<dbReference type="EMBL" id="JH597768">
    <property type="protein sequence ID" value="EHP69526.1"/>
    <property type="molecule type" value="Genomic_DNA"/>
</dbReference>
<dbReference type="STRING" id="671065.MetMK1DRAFT_00022930"/>
<dbReference type="eggNOG" id="arCOG05932">
    <property type="taxonomic scope" value="Archaea"/>
</dbReference>
<dbReference type="HOGENOM" id="CLU_131312_0_0_2"/>
<dbReference type="Gene3D" id="3.60.15.10">
    <property type="entry name" value="Ribonuclease Z/Hydroxyacylglutathione hydrolase-like"/>
    <property type="match status" value="1"/>
</dbReference>
<evidence type="ECO:0000313" key="1">
    <source>
        <dbReference type="EMBL" id="EHP69526.1"/>
    </source>
</evidence>
<gene>
    <name evidence="1" type="ORF">MetMK1DRAFT_00022930</name>
</gene>
<proteinExistence type="predicted"/>
<dbReference type="OrthoDB" id="35660at2157"/>
<dbReference type="AlphaFoldDB" id="H2C6U9"/>
<organism evidence="1 2">
    <name type="scientific">Metallosphaera yellowstonensis MK1</name>
    <dbReference type="NCBI Taxonomy" id="671065"/>
    <lineage>
        <taxon>Archaea</taxon>
        <taxon>Thermoproteota</taxon>
        <taxon>Thermoprotei</taxon>
        <taxon>Sulfolobales</taxon>
        <taxon>Sulfolobaceae</taxon>
        <taxon>Metallosphaera</taxon>
    </lineage>
</organism>
<sequence>MSVAKLGRNVYLVGSREQGNESNAYLLQTDSAIILIDTGGIEDPVNVIRNVLEISRGESRVDYLILTSCLRDAAAGTSFISEVLGVKVVVHELDSVGVRHGNCGNTKYKPSRISLVIRDNQMRIGDVEIIRSGSPTPGSILVKFGENLFVGASKLRPISPKIKYVLGLYDYVRV</sequence>
<dbReference type="Proteomes" id="UP000003980">
    <property type="component" value="Unassembled WGS sequence"/>
</dbReference>
<accession>H2C6U9</accession>
<dbReference type="CDD" id="cd06262">
    <property type="entry name" value="metallo-hydrolase-like_MBL-fold"/>
    <property type="match status" value="1"/>
</dbReference>
<dbReference type="SUPFAM" id="SSF56281">
    <property type="entry name" value="Metallo-hydrolase/oxidoreductase"/>
    <property type="match status" value="1"/>
</dbReference>
<evidence type="ECO:0008006" key="3">
    <source>
        <dbReference type="Google" id="ProtNLM"/>
    </source>
</evidence>
<dbReference type="RefSeq" id="WP_009073674.1">
    <property type="nucleotide sequence ID" value="NZ_JH597768.1"/>
</dbReference>
<name>H2C6U9_9CREN</name>